<keyword evidence="2" id="KW-0808">Transferase</keyword>
<dbReference type="GO" id="GO:0008080">
    <property type="term" value="F:N-acetyltransferase activity"/>
    <property type="evidence" value="ECO:0007669"/>
    <property type="project" value="InterPro"/>
</dbReference>
<reference evidence="2 3" key="1">
    <citation type="submission" date="2016-12" db="EMBL/GenBank/DDBJ databases">
        <title>The whole genome sequencing and assembly of Bacillus cohnii DSM 6307T strain.</title>
        <authorList>
            <person name="Lee Y.-J."/>
            <person name="Yi H."/>
            <person name="Bahn Y.-S."/>
            <person name="Kim J.F."/>
            <person name="Lee D.-W."/>
        </authorList>
    </citation>
    <scope>NUCLEOTIDE SEQUENCE [LARGE SCALE GENOMIC DNA]</scope>
    <source>
        <strain evidence="2 3">DSM 6307</strain>
    </source>
</reference>
<evidence type="ECO:0000313" key="3">
    <source>
        <dbReference type="Proteomes" id="UP000215224"/>
    </source>
</evidence>
<dbReference type="STRING" id="1314751.GCA_001591425_03762"/>
<keyword evidence="3" id="KW-1185">Reference proteome</keyword>
<gene>
    <name evidence="2" type="ORF">BC6307_10970</name>
</gene>
<dbReference type="InterPro" id="IPR000182">
    <property type="entry name" value="GNAT_dom"/>
</dbReference>
<dbReference type="RefSeq" id="WP_066419646.1">
    <property type="nucleotide sequence ID" value="NZ_CP018866.1"/>
</dbReference>
<dbReference type="SUPFAM" id="SSF55729">
    <property type="entry name" value="Acyl-CoA N-acyltransferases (Nat)"/>
    <property type="match status" value="1"/>
</dbReference>
<proteinExistence type="predicted"/>
<dbReference type="NCBIfam" id="TIGR03827">
    <property type="entry name" value="GNAT_ablB"/>
    <property type="match status" value="1"/>
</dbReference>
<dbReference type="InterPro" id="IPR016181">
    <property type="entry name" value="Acyl_CoA_acyltransferase"/>
</dbReference>
<dbReference type="Gene3D" id="3.40.630.30">
    <property type="match status" value="1"/>
</dbReference>
<evidence type="ECO:0000259" key="1">
    <source>
        <dbReference type="PROSITE" id="PS51186"/>
    </source>
</evidence>
<feature type="domain" description="N-acetyltransferase" evidence="1">
    <location>
        <begin position="131"/>
        <end position="281"/>
    </location>
</feature>
<organism evidence="2 3">
    <name type="scientific">Sutcliffiella cohnii</name>
    <dbReference type="NCBI Taxonomy" id="33932"/>
    <lineage>
        <taxon>Bacteria</taxon>
        <taxon>Bacillati</taxon>
        <taxon>Bacillota</taxon>
        <taxon>Bacilli</taxon>
        <taxon>Bacillales</taxon>
        <taxon>Bacillaceae</taxon>
        <taxon>Sutcliffiella</taxon>
    </lineage>
</organism>
<protein>
    <submittedName>
        <fullName evidence="2">Putative beta-lysine N-acetyltransferase</fullName>
    </submittedName>
</protein>
<dbReference type="EMBL" id="CP018866">
    <property type="protein sequence ID" value="AST91763.1"/>
    <property type="molecule type" value="Genomic_DNA"/>
</dbReference>
<name>A0A223KR15_9BACI</name>
<sequence length="281" mass="32880">MTVYNKDYFESREEGILLEGVKDYYNKRLIIENMDGELSSLFDYINALEKENYVEKIIIKASQDYLFPLLNKGYILEAYVPKFYRGEDRFFICRYKTQDRYHSPNFIKEDEIVNIVQNKEKVTVTSELKGFKLEKATVHDVEALAILYKQVFTVYPVPIFDPKYIEKQMKNNTVFYYVKDETEKIIAAASAEINIVGKSAEITDCATLPSSRKGGYMKHIITSLENELKQQNITCIYSIARAQSFGMNAVLHQLDYTYTGRLKNNCYIFDKIEDMNMWVKI</sequence>
<dbReference type="KEGG" id="bcoh:BC6307_10970"/>
<dbReference type="AlphaFoldDB" id="A0A223KR15"/>
<dbReference type="PROSITE" id="PS51186">
    <property type="entry name" value="GNAT"/>
    <property type="match status" value="1"/>
</dbReference>
<dbReference type="InterPro" id="IPR022525">
    <property type="entry name" value="GNAT_AblB"/>
</dbReference>
<dbReference type="Proteomes" id="UP000215224">
    <property type="component" value="Chromosome"/>
</dbReference>
<evidence type="ECO:0000313" key="2">
    <source>
        <dbReference type="EMBL" id="AST91763.1"/>
    </source>
</evidence>
<dbReference type="Pfam" id="PF00583">
    <property type="entry name" value="Acetyltransf_1"/>
    <property type="match status" value="1"/>
</dbReference>
<accession>A0A223KR15</accession>